<keyword evidence="1" id="KW-0479">Metal-binding</keyword>
<sequence length="694" mass="79100">MTENDDKEQIKEKDIHSGLIGPLIICKTGTLDKDTSRPLDAREFTLLFMTFEEEKSWYFDKNSKKMCTDEAKKSSDGVNCHTFHAINGITYNLQGFNMHQSELVRWHMLNMGGSKDIHVINFHGQTMTERINSEFRHPAYPLMPGTFATVEMKPARAGIWLLNTEVAEYQQAGMQTLFNVAEEDESRLTLSTYNRCDRVWRRRGERSAACNILQHDQFSSGSVIVWGGISLEGHTALHVLARGSVTAIRYRDEILRPLVRPYAGAVGPRFLLMQDNARPHVAGVCQQFLQDEGIEAMDWPTRSPDLNPLEHLWDIMSCTIHQCQVAPQTVQELADALVQVWEEMPQETVRRLIRSMPRHWCNFPVGMASRIISDEQITASHYIDPWEPKLARLNNVGSYNAWNAHLNRSSLPWIQVDLQKIFLLSGIQTQGASKYFTQFYIKEFFVAYSKDNRKWNVFKGNSTATHKFPALLQSSSPPCDCSSEQPAPSVSSVWTGGNSDSHSIKENLFDPPIPARYIRVFPTRFQNQPVLRMELLGCEIQGCSAPLGMENYNIKDAQITASSHKTSYFSSSWLASLARLNKAGSVNAWQAKSNNNQQWLQIDFLVTKKITGVMTQGPALLQSYIVQYSDNGKDWKSYMDTSTSMDKIFQGNRNSQGYAKNEFHPPIYSRYLRIIPKIWNQSIVMRLEVYGCDT</sequence>
<evidence type="ECO:0000313" key="6">
    <source>
        <dbReference type="Proteomes" id="UP001176940"/>
    </source>
</evidence>
<dbReference type="Pfam" id="PF00754">
    <property type="entry name" value="F5_F8_type_C"/>
    <property type="match status" value="2"/>
</dbReference>
<reference evidence="5" key="1">
    <citation type="submission" date="2023-07" db="EMBL/GenBank/DDBJ databases">
        <authorList>
            <person name="Stuckert A."/>
        </authorList>
    </citation>
    <scope>NUCLEOTIDE SEQUENCE</scope>
</reference>
<keyword evidence="6" id="KW-1185">Reference proteome</keyword>
<dbReference type="InterPro" id="IPR008972">
    <property type="entry name" value="Cupredoxin"/>
</dbReference>
<gene>
    <name evidence="5" type="ORF">RIMI_LOCUS18516737</name>
</gene>
<comment type="caution">
    <text evidence="5">The sequence shown here is derived from an EMBL/GenBank/DDBJ whole genome shotgun (WGS) entry which is preliminary data.</text>
</comment>
<dbReference type="PROSITE" id="PS01285">
    <property type="entry name" value="FA58C_1"/>
    <property type="match status" value="2"/>
</dbReference>
<dbReference type="InterPro" id="IPR050633">
    <property type="entry name" value="Neuropilin_MCO_CoagFactor"/>
</dbReference>
<dbReference type="EMBL" id="CAUEEQ010056717">
    <property type="protein sequence ID" value="CAJ0963082.1"/>
    <property type="molecule type" value="Genomic_DNA"/>
</dbReference>
<dbReference type="InterPro" id="IPR036397">
    <property type="entry name" value="RNaseH_sf"/>
</dbReference>
<feature type="domain" description="F5/8 type C" evidence="4">
    <location>
        <begin position="361"/>
        <end position="538"/>
    </location>
</feature>
<dbReference type="SUPFAM" id="SSF49785">
    <property type="entry name" value="Galactose-binding domain-like"/>
    <property type="match status" value="2"/>
</dbReference>
<evidence type="ECO:0000256" key="1">
    <source>
        <dbReference type="ARBA" id="ARBA00022723"/>
    </source>
</evidence>
<dbReference type="Proteomes" id="UP001176940">
    <property type="component" value="Unassembled WGS sequence"/>
</dbReference>
<dbReference type="InterPro" id="IPR008979">
    <property type="entry name" value="Galactose-bd-like_sf"/>
</dbReference>
<dbReference type="InterPro" id="IPR033138">
    <property type="entry name" value="Cu_oxidase_CS"/>
</dbReference>
<feature type="domain" description="F5/8 type C" evidence="4">
    <location>
        <begin position="543"/>
        <end position="692"/>
    </location>
</feature>
<dbReference type="PROSITE" id="PS50022">
    <property type="entry name" value="FA58C_3"/>
    <property type="match status" value="2"/>
</dbReference>
<name>A0ABN9MA83_9NEOB</name>
<proteinExistence type="predicted"/>
<evidence type="ECO:0000259" key="4">
    <source>
        <dbReference type="PROSITE" id="PS50022"/>
    </source>
</evidence>
<dbReference type="PROSITE" id="PS01286">
    <property type="entry name" value="FA58C_2"/>
    <property type="match status" value="2"/>
</dbReference>
<organism evidence="5 6">
    <name type="scientific">Ranitomeya imitator</name>
    <name type="common">mimic poison frog</name>
    <dbReference type="NCBI Taxonomy" id="111125"/>
    <lineage>
        <taxon>Eukaryota</taxon>
        <taxon>Metazoa</taxon>
        <taxon>Chordata</taxon>
        <taxon>Craniata</taxon>
        <taxon>Vertebrata</taxon>
        <taxon>Euteleostomi</taxon>
        <taxon>Amphibia</taxon>
        <taxon>Batrachia</taxon>
        <taxon>Anura</taxon>
        <taxon>Neobatrachia</taxon>
        <taxon>Hyloidea</taxon>
        <taxon>Dendrobatidae</taxon>
        <taxon>Dendrobatinae</taxon>
        <taxon>Ranitomeya</taxon>
    </lineage>
</organism>
<protein>
    <recommendedName>
        <fullName evidence="4">F5/8 type C domain-containing protein</fullName>
    </recommendedName>
</protein>
<keyword evidence="3" id="KW-1015">Disulfide bond</keyword>
<keyword evidence="2" id="KW-0106">Calcium</keyword>
<dbReference type="PANTHER" id="PTHR46806:SF10">
    <property type="entry name" value="COAGULATION FACTOR V"/>
    <property type="match status" value="1"/>
</dbReference>
<evidence type="ECO:0000256" key="3">
    <source>
        <dbReference type="ARBA" id="ARBA00023157"/>
    </source>
</evidence>
<dbReference type="SUPFAM" id="SSF49503">
    <property type="entry name" value="Cupredoxins"/>
    <property type="match status" value="1"/>
</dbReference>
<accession>A0ABN9MA83</accession>
<dbReference type="Gene3D" id="3.30.420.10">
    <property type="entry name" value="Ribonuclease H-like superfamily/Ribonuclease H"/>
    <property type="match status" value="1"/>
</dbReference>
<dbReference type="InterPro" id="IPR000421">
    <property type="entry name" value="FA58C"/>
</dbReference>
<dbReference type="PROSITE" id="PS00079">
    <property type="entry name" value="MULTICOPPER_OXIDASE1"/>
    <property type="match status" value="1"/>
</dbReference>
<dbReference type="PANTHER" id="PTHR46806">
    <property type="entry name" value="F5/8 TYPE C DOMAIN-CONTAINING PROTEIN"/>
    <property type="match status" value="1"/>
</dbReference>
<dbReference type="SMART" id="SM00231">
    <property type="entry name" value="FA58C"/>
    <property type="match status" value="2"/>
</dbReference>
<dbReference type="Gene3D" id="2.60.120.260">
    <property type="entry name" value="Galactose-binding domain-like"/>
    <property type="match status" value="2"/>
</dbReference>
<evidence type="ECO:0000313" key="5">
    <source>
        <dbReference type="EMBL" id="CAJ0963082.1"/>
    </source>
</evidence>
<evidence type="ECO:0000256" key="2">
    <source>
        <dbReference type="ARBA" id="ARBA00022837"/>
    </source>
</evidence>
<dbReference type="Pfam" id="PF13358">
    <property type="entry name" value="DDE_3"/>
    <property type="match status" value="1"/>
</dbReference>
<dbReference type="CDD" id="cd00057">
    <property type="entry name" value="FA58C"/>
    <property type="match status" value="2"/>
</dbReference>
<dbReference type="InterPro" id="IPR038717">
    <property type="entry name" value="Tc1-like_DDE_dom"/>
</dbReference>